<dbReference type="AlphaFoldDB" id="A0A2H9TCB0"/>
<reference evidence="2" key="1">
    <citation type="journal article" date="2017" name="Appl. Environ. Microbiol.">
        <title>Molecular characterization of an Endozoicomonas-like organism causing infection in king scallop Pecten maximus L.</title>
        <authorList>
            <person name="Cano I."/>
            <person name="van Aerle R."/>
            <person name="Ross S."/>
            <person name="Verner-Jeffreys D.W."/>
            <person name="Paley R.K."/>
            <person name="Rimmer G."/>
            <person name="Ryder D."/>
            <person name="Hooper P."/>
            <person name="Stone D."/>
            <person name="Feist S.W."/>
        </authorList>
    </citation>
    <scope>NUCLEOTIDE SEQUENCE</scope>
</reference>
<feature type="compositionally biased region" description="Basic residues" evidence="1">
    <location>
        <begin position="129"/>
        <end position="140"/>
    </location>
</feature>
<dbReference type="SUPFAM" id="SSF47162">
    <property type="entry name" value="Apolipoprotein"/>
    <property type="match status" value="1"/>
</dbReference>
<evidence type="ECO:0000256" key="1">
    <source>
        <dbReference type="SAM" id="MobiDB-lite"/>
    </source>
</evidence>
<proteinExistence type="predicted"/>
<evidence type="ECO:0008006" key="3">
    <source>
        <dbReference type="Google" id="ProtNLM"/>
    </source>
</evidence>
<protein>
    <recommendedName>
        <fullName evidence="3">Poly(Hydroxyalcanoate) granule associated protein (Phasin)</fullName>
    </recommendedName>
</protein>
<comment type="caution">
    <text evidence="2">The sequence shown here is derived from an EMBL/GenBank/DDBJ whole genome shotgun (WGS) entry which is preliminary data.</text>
</comment>
<sequence>MYEKLWLAGLGAYGRYEKLGQEGKKLFEDLVEEGDEMRDELSDRLGDVKEKALGKISDTLNKVRCAVTPETEKDVEKLAPQLEELTEAIKMLTEIQSSGATKKIQIETEVKEDVKADASESKVAASKPAVRKPRASKTTV</sequence>
<organism evidence="2">
    <name type="scientific">invertebrate metagenome</name>
    <dbReference type="NCBI Taxonomy" id="1711999"/>
    <lineage>
        <taxon>unclassified sequences</taxon>
        <taxon>metagenomes</taxon>
        <taxon>organismal metagenomes</taxon>
    </lineage>
</organism>
<dbReference type="EMBL" id="NSIT01000003">
    <property type="protein sequence ID" value="PJE80885.1"/>
    <property type="molecule type" value="Genomic_DNA"/>
</dbReference>
<feature type="compositionally biased region" description="Basic and acidic residues" evidence="1">
    <location>
        <begin position="106"/>
        <end position="120"/>
    </location>
</feature>
<evidence type="ECO:0000313" key="2">
    <source>
        <dbReference type="EMBL" id="PJE80885.1"/>
    </source>
</evidence>
<dbReference type="InterPro" id="IPR008769">
    <property type="entry name" value="PhaF_PhaI"/>
</dbReference>
<dbReference type="Pfam" id="PF05597">
    <property type="entry name" value="Phasin"/>
    <property type="match status" value="1"/>
</dbReference>
<name>A0A2H9TCB0_9ZZZZ</name>
<accession>A0A2H9TCB0</accession>
<feature type="region of interest" description="Disordered" evidence="1">
    <location>
        <begin position="106"/>
        <end position="140"/>
    </location>
</feature>
<dbReference type="Gene3D" id="1.20.120.20">
    <property type="entry name" value="Apolipoprotein"/>
    <property type="match status" value="1"/>
</dbReference>
<gene>
    <name evidence="2" type="ORF">CI610_00133</name>
</gene>